<dbReference type="InterPro" id="IPR004074">
    <property type="entry name" value="IL-1_rcpt_I/II-typ"/>
</dbReference>
<dbReference type="FunFam" id="2.60.40.10:FF:000634">
    <property type="entry name" value="Interleukin 1 receptor accessory protein"/>
    <property type="match status" value="1"/>
</dbReference>
<feature type="region of interest" description="Disordered" evidence="16">
    <location>
        <begin position="561"/>
        <end position="616"/>
    </location>
</feature>
<name>A0A4D9E5U4_9SAUR</name>
<dbReference type="PROSITE" id="PS50104">
    <property type="entry name" value="TIR"/>
    <property type="match status" value="1"/>
</dbReference>
<dbReference type="Pfam" id="PF13927">
    <property type="entry name" value="Ig_3"/>
    <property type="match status" value="1"/>
</dbReference>
<dbReference type="OrthoDB" id="9166379at2759"/>
<evidence type="ECO:0000256" key="6">
    <source>
        <dbReference type="ARBA" id="ARBA00022801"/>
    </source>
</evidence>
<feature type="chain" id="PRO_5020030854" description="Interleukin-1 receptor accessory protein" evidence="18">
    <location>
        <begin position="23"/>
        <end position="677"/>
    </location>
</feature>
<feature type="compositionally biased region" description="Low complexity" evidence="16">
    <location>
        <begin position="561"/>
        <end position="573"/>
    </location>
</feature>
<comment type="subcellular location">
    <subcellularLocation>
        <location evidence="1">Membrane</location>
        <topology evidence="1">Single-pass type I membrane protein</topology>
    </subcellularLocation>
</comment>
<proteinExistence type="inferred from homology"/>
<feature type="domain" description="Ig-like" evidence="20">
    <location>
        <begin position="252"/>
        <end position="358"/>
    </location>
</feature>
<dbReference type="CDD" id="cd20992">
    <property type="entry name" value="Ig1_IL1R_like"/>
    <property type="match status" value="1"/>
</dbReference>
<dbReference type="GO" id="GO:0004908">
    <property type="term" value="F:interleukin-1 receptor activity"/>
    <property type="evidence" value="ECO:0007669"/>
    <property type="project" value="InterPro"/>
</dbReference>
<evidence type="ECO:0000256" key="9">
    <source>
        <dbReference type="ARBA" id="ARBA00023136"/>
    </source>
</evidence>
<evidence type="ECO:0000256" key="3">
    <source>
        <dbReference type="ARBA" id="ARBA00022692"/>
    </source>
</evidence>
<dbReference type="SUPFAM" id="SSF48726">
    <property type="entry name" value="Immunoglobulin"/>
    <property type="match status" value="3"/>
</dbReference>
<dbReference type="Gene3D" id="3.40.50.10140">
    <property type="entry name" value="Toll/interleukin-1 receptor homology (TIR) domain"/>
    <property type="match status" value="1"/>
</dbReference>
<dbReference type="GO" id="GO:0006954">
    <property type="term" value="P:inflammatory response"/>
    <property type="evidence" value="ECO:0007669"/>
    <property type="project" value="UniProtKB-KW"/>
</dbReference>
<dbReference type="Pfam" id="PF01582">
    <property type="entry name" value="TIR"/>
    <property type="match status" value="1"/>
</dbReference>
<dbReference type="Proteomes" id="UP000297703">
    <property type="component" value="Unassembled WGS sequence"/>
</dbReference>
<evidence type="ECO:0000256" key="2">
    <source>
        <dbReference type="ARBA" id="ARBA00009752"/>
    </source>
</evidence>
<evidence type="ECO:0000313" key="21">
    <source>
        <dbReference type="EMBL" id="TFK04947.1"/>
    </source>
</evidence>
<dbReference type="Gene3D" id="2.60.40.10">
    <property type="entry name" value="Immunoglobulins"/>
    <property type="match status" value="3"/>
</dbReference>
<keyword evidence="13" id="KW-0395">Inflammatory response</keyword>
<evidence type="ECO:0000256" key="7">
    <source>
        <dbReference type="ARBA" id="ARBA00022989"/>
    </source>
</evidence>
<evidence type="ECO:0000256" key="18">
    <source>
        <dbReference type="SAM" id="SignalP"/>
    </source>
</evidence>
<dbReference type="GO" id="GO:0016787">
    <property type="term" value="F:hydrolase activity"/>
    <property type="evidence" value="ECO:0007669"/>
    <property type="project" value="UniProtKB-KW"/>
</dbReference>
<dbReference type="InterPro" id="IPR036179">
    <property type="entry name" value="Ig-like_dom_sf"/>
</dbReference>
<evidence type="ECO:0000256" key="10">
    <source>
        <dbReference type="ARBA" id="ARBA00023157"/>
    </source>
</evidence>
<evidence type="ECO:0000256" key="11">
    <source>
        <dbReference type="ARBA" id="ARBA00023170"/>
    </source>
</evidence>
<dbReference type="Pfam" id="PF18452">
    <property type="entry name" value="Ig_6"/>
    <property type="match status" value="1"/>
</dbReference>
<feature type="domain" description="TIR" evidence="19">
    <location>
        <begin position="413"/>
        <end position="554"/>
    </location>
</feature>
<dbReference type="AlphaFoldDB" id="A0A4D9E5U4"/>
<keyword evidence="5" id="KW-0677">Repeat</keyword>
<dbReference type="SMART" id="SM00255">
    <property type="entry name" value="TIR"/>
    <property type="match status" value="1"/>
</dbReference>
<evidence type="ECO:0000256" key="17">
    <source>
        <dbReference type="SAM" id="Phobius"/>
    </source>
</evidence>
<dbReference type="PANTHER" id="PTHR11890">
    <property type="entry name" value="INTERLEUKIN-1 RECEPTOR FAMILY MEMBER"/>
    <property type="match status" value="1"/>
</dbReference>
<keyword evidence="11" id="KW-0675">Receptor</keyword>
<dbReference type="PRINTS" id="PR01537">
    <property type="entry name" value="INTRLKN1R1F"/>
</dbReference>
<reference evidence="21 22" key="2">
    <citation type="submission" date="2019-04" db="EMBL/GenBank/DDBJ databases">
        <title>The genome sequence of big-headed turtle.</title>
        <authorList>
            <person name="Gong S."/>
        </authorList>
    </citation>
    <scope>NUCLEOTIDE SEQUENCE [LARGE SCALE GENOMIC DNA]</scope>
    <source>
        <strain evidence="21">DO16091913</strain>
        <tissue evidence="21">Muscle</tissue>
    </source>
</reference>
<evidence type="ECO:0000256" key="16">
    <source>
        <dbReference type="SAM" id="MobiDB-lite"/>
    </source>
</evidence>
<dbReference type="EMBL" id="QXTE01000125">
    <property type="protein sequence ID" value="TFK04947.1"/>
    <property type="molecule type" value="Genomic_DNA"/>
</dbReference>
<evidence type="ECO:0000313" key="22">
    <source>
        <dbReference type="Proteomes" id="UP000297703"/>
    </source>
</evidence>
<dbReference type="SMART" id="SM00409">
    <property type="entry name" value="IG"/>
    <property type="match status" value="3"/>
</dbReference>
<keyword evidence="12" id="KW-0325">Glycoprotein</keyword>
<dbReference type="FunFam" id="3.40.50.10140:FF:000002">
    <property type="entry name" value="Interleukin 1 receptor accessory protein"/>
    <property type="match status" value="1"/>
</dbReference>
<gene>
    <name evidence="21" type="ORF">DR999_PMT12567</name>
</gene>
<keyword evidence="22" id="KW-1185">Reference proteome</keyword>
<evidence type="ECO:0000256" key="12">
    <source>
        <dbReference type="ARBA" id="ARBA00023180"/>
    </source>
</evidence>
<keyword evidence="3 17" id="KW-0812">Transmembrane</keyword>
<keyword evidence="4 18" id="KW-0732">Signal</keyword>
<evidence type="ECO:0000256" key="15">
    <source>
        <dbReference type="ARBA" id="ARBA00070672"/>
    </source>
</evidence>
<protein>
    <recommendedName>
        <fullName evidence="15">Interleukin-1 receptor accessory protein</fullName>
    </recommendedName>
</protein>
<dbReference type="InterPro" id="IPR003599">
    <property type="entry name" value="Ig_sub"/>
</dbReference>
<evidence type="ECO:0000256" key="14">
    <source>
        <dbReference type="ARBA" id="ARBA00023319"/>
    </source>
</evidence>
<keyword evidence="14" id="KW-0393">Immunoglobulin domain</keyword>
<dbReference type="InterPro" id="IPR035897">
    <property type="entry name" value="Toll_tir_struct_dom_sf"/>
</dbReference>
<sequence>MHEVRRMKLCCLLLVTLWLCMATLSSSSERCDDWGVDTMKQIQVYDGEPARIKCPLFEAFLKYNYSTAHSAGLTLMWYWNGQDRDLEEPINFRLPDNRISKEKDTLWFRPAILNDTGNYTCMLRNTTYCSKVAFPLEVVQKDQTSCVSQSIKPTEELFYLEHTNEKIICPDIDGFYPPSVTPTVNWYRNCVLVKGFHDRYPKGPTLIIGIVRGAYEGNYTCIVSYTENGRTYNLTRTIRMKVVGSPDKAMPPQFLSPNEKIIYELEAGAELVLPCEVYFTFLKDSRTEVWWTVDGKNTDDITDLKIKVSESVFTADLGHKHITRTLNISKVTAKDLKRNYTCHARNTRGEVHQEAVVRMKVLAPRYTVELAYGLGATVLLVVILIVVYHVYWLEMVLFYRAHFGTDEAILDGKEYDIYVSYARNAEEEEFVLLTLRGVLENEFGYKLCIFDRDSLPGGNTTEAVFDFIQRSRRMIVVLSPDYLTEKSISLLEFKLGIVCQNAISTKLIVVEYRPLQITHPGILQLKESVPFMTWDGDKSKPSGSKFWKALRLALPLRSLSSGSGWNESCSSQSDISLDPVQRRRSRLKGQREPQSSRTGAAAQSGAAPEPSPKTKHRAKRFMPCQCCVTYCDHGDKLRQKGPAVPKSKWETHLCKPVSGGNGLEPPAAQLCQDTAVL</sequence>
<dbReference type="FunFam" id="2.60.40.10:FF:000756">
    <property type="entry name" value="Interleukin 1 receptor accessory protein"/>
    <property type="match status" value="1"/>
</dbReference>
<dbReference type="STRING" id="55544.A0A4D9E5U4"/>
<dbReference type="PRINTS" id="PR01536">
    <property type="entry name" value="INTRLKN1R12F"/>
</dbReference>
<dbReference type="InterPro" id="IPR007110">
    <property type="entry name" value="Ig-like_dom"/>
</dbReference>
<organism evidence="21 22">
    <name type="scientific">Platysternon megacephalum</name>
    <name type="common">big-headed turtle</name>
    <dbReference type="NCBI Taxonomy" id="55544"/>
    <lineage>
        <taxon>Eukaryota</taxon>
        <taxon>Metazoa</taxon>
        <taxon>Chordata</taxon>
        <taxon>Craniata</taxon>
        <taxon>Vertebrata</taxon>
        <taxon>Euteleostomi</taxon>
        <taxon>Archelosauria</taxon>
        <taxon>Testudinata</taxon>
        <taxon>Testudines</taxon>
        <taxon>Cryptodira</taxon>
        <taxon>Durocryptodira</taxon>
        <taxon>Testudinoidea</taxon>
        <taxon>Platysternidae</taxon>
        <taxon>Platysternon</taxon>
    </lineage>
</organism>
<dbReference type="InterPro" id="IPR000157">
    <property type="entry name" value="TIR_dom"/>
</dbReference>
<dbReference type="InterPro" id="IPR041416">
    <property type="entry name" value="IL-1RAcP-like_ig"/>
</dbReference>
<feature type="transmembrane region" description="Helical" evidence="17">
    <location>
        <begin position="370"/>
        <end position="393"/>
    </location>
</feature>
<evidence type="ECO:0000256" key="13">
    <source>
        <dbReference type="ARBA" id="ARBA00023198"/>
    </source>
</evidence>
<keyword evidence="9 17" id="KW-0472">Membrane</keyword>
<dbReference type="InterPro" id="IPR013783">
    <property type="entry name" value="Ig-like_fold"/>
</dbReference>
<dbReference type="GO" id="GO:0016020">
    <property type="term" value="C:membrane"/>
    <property type="evidence" value="ECO:0007669"/>
    <property type="project" value="UniProtKB-SubCell"/>
</dbReference>
<evidence type="ECO:0000259" key="19">
    <source>
        <dbReference type="PROSITE" id="PS50104"/>
    </source>
</evidence>
<evidence type="ECO:0000259" key="20">
    <source>
        <dbReference type="PROSITE" id="PS50835"/>
    </source>
</evidence>
<evidence type="ECO:0000256" key="8">
    <source>
        <dbReference type="ARBA" id="ARBA00023027"/>
    </source>
</evidence>
<feature type="signal peptide" evidence="18">
    <location>
        <begin position="1"/>
        <end position="22"/>
    </location>
</feature>
<comment type="caution">
    <text evidence="21">The sequence shown here is derived from an EMBL/GenBank/DDBJ whole genome shotgun (WGS) entry which is preliminary data.</text>
</comment>
<feature type="domain" description="Ig-like" evidence="20">
    <location>
        <begin position="135"/>
        <end position="237"/>
    </location>
</feature>
<keyword evidence="6" id="KW-0378">Hydrolase</keyword>
<dbReference type="InterPro" id="IPR015621">
    <property type="entry name" value="IL-1_rcpt_fam"/>
</dbReference>
<dbReference type="FunFam" id="2.60.40.10:FF:000462">
    <property type="entry name" value="Interleukin 1 receptor accessory protein"/>
    <property type="match status" value="1"/>
</dbReference>
<evidence type="ECO:0000256" key="4">
    <source>
        <dbReference type="ARBA" id="ARBA00022729"/>
    </source>
</evidence>
<accession>A0A4D9E5U4</accession>
<dbReference type="PROSITE" id="PS50835">
    <property type="entry name" value="IG_LIKE"/>
    <property type="match status" value="3"/>
</dbReference>
<evidence type="ECO:0000256" key="1">
    <source>
        <dbReference type="ARBA" id="ARBA00004479"/>
    </source>
</evidence>
<comment type="similarity">
    <text evidence="2">Belongs to the interleukin-1 receptor family.</text>
</comment>
<evidence type="ECO:0000256" key="5">
    <source>
        <dbReference type="ARBA" id="ARBA00022737"/>
    </source>
</evidence>
<dbReference type="SUPFAM" id="SSF52200">
    <property type="entry name" value="Toll/Interleukin receptor TIR domain"/>
    <property type="match status" value="1"/>
</dbReference>
<dbReference type="PANTHER" id="PTHR11890:SF20">
    <property type="entry name" value="INTERLEUKIN-1 RECEPTOR ACCESSORY PROTEIN"/>
    <property type="match status" value="1"/>
</dbReference>
<feature type="domain" description="Ig-like" evidence="20">
    <location>
        <begin position="46"/>
        <end position="133"/>
    </location>
</feature>
<keyword evidence="8" id="KW-0520">NAD</keyword>
<reference evidence="21 22" key="1">
    <citation type="submission" date="2019-04" db="EMBL/GenBank/DDBJ databases">
        <title>Draft genome of the big-headed turtle Platysternon megacephalum.</title>
        <authorList>
            <person name="Gong S."/>
        </authorList>
    </citation>
    <scope>NUCLEOTIDE SEQUENCE [LARGE SCALE GENOMIC DNA]</scope>
    <source>
        <strain evidence="21">DO16091913</strain>
        <tissue evidence="21">Muscle</tissue>
    </source>
</reference>
<keyword evidence="7 17" id="KW-1133">Transmembrane helix</keyword>
<keyword evidence="10" id="KW-1015">Disulfide bond</keyword>